<name>A0A5M6CUX1_9BACT</name>
<dbReference type="Proteomes" id="UP000323426">
    <property type="component" value="Unassembled WGS sequence"/>
</dbReference>
<protein>
    <submittedName>
        <fullName evidence="1">Uncharacterized protein</fullName>
    </submittedName>
</protein>
<gene>
    <name evidence="1" type="ORF">F0145_25250</name>
</gene>
<evidence type="ECO:0000313" key="2">
    <source>
        <dbReference type="Proteomes" id="UP000323426"/>
    </source>
</evidence>
<accession>A0A5M6CUX1</accession>
<dbReference type="EMBL" id="VWSF01000036">
    <property type="protein sequence ID" value="KAA5539047.1"/>
    <property type="molecule type" value="Genomic_DNA"/>
</dbReference>
<sequence length="339" mass="39738">MEYGPYYSIYELARAAEKILALIDKFQITFFTDRNIPYDRKEILCSIQIGKSIKSIDGKVPMTSHPAIYSAMKGIEFYEKKEVENDTSANEMMSHVLYIDLVWLTNSMINLISNEYEREIEVKIQDKKYSEAIKLLTIEKQKDSYNNTHPQKFIERYKEYLDKRIKDLKELIELDKLDFGIELKEIIESYKLGLEVNVKGRNFLTPLLQRNYELLTENLKNALFIPSYHDISKDEKEKYYHVYLLGILEGRLNLYNLKSNKESGFGRYDICAFPINKNHPGLLIEIKSDNTNVSTALTQIKLNNYVNELRVEGVKEVLILAINFQPKDIIIDYETIHLE</sequence>
<keyword evidence="2" id="KW-1185">Reference proteome</keyword>
<evidence type="ECO:0000313" key="1">
    <source>
        <dbReference type="EMBL" id="KAA5539047.1"/>
    </source>
</evidence>
<reference evidence="1 2" key="1">
    <citation type="submission" date="2019-09" db="EMBL/GenBank/DDBJ databases">
        <title>Genome sequence and assembly of Adhaeribacter sp.</title>
        <authorList>
            <person name="Chhetri G."/>
        </authorList>
    </citation>
    <scope>NUCLEOTIDE SEQUENCE [LARGE SCALE GENOMIC DNA]</scope>
    <source>
        <strain evidence="1 2">DK36</strain>
    </source>
</reference>
<dbReference type="InterPro" id="IPR012547">
    <property type="entry name" value="PDDEXK_9"/>
</dbReference>
<dbReference type="Pfam" id="PF08011">
    <property type="entry name" value="PDDEXK_9"/>
    <property type="match status" value="1"/>
</dbReference>
<proteinExistence type="predicted"/>
<comment type="caution">
    <text evidence="1">The sequence shown here is derived from an EMBL/GenBank/DDBJ whole genome shotgun (WGS) entry which is preliminary data.</text>
</comment>
<dbReference type="AlphaFoldDB" id="A0A5M6CUX1"/>
<organism evidence="1 2">
    <name type="scientific">Adhaeribacter rhizoryzae</name>
    <dbReference type="NCBI Taxonomy" id="2607907"/>
    <lineage>
        <taxon>Bacteria</taxon>
        <taxon>Pseudomonadati</taxon>
        <taxon>Bacteroidota</taxon>
        <taxon>Cytophagia</taxon>
        <taxon>Cytophagales</taxon>
        <taxon>Hymenobacteraceae</taxon>
        <taxon>Adhaeribacter</taxon>
    </lineage>
</organism>
<dbReference type="RefSeq" id="WP_150093347.1">
    <property type="nucleotide sequence ID" value="NZ_VWSF01000036.1"/>
</dbReference>